<dbReference type="GO" id="GO:0061630">
    <property type="term" value="F:ubiquitin protein ligase activity"/>
    <property type="evidence" value="ECO:0007669"/>
    <property type="project" value="UniProtKB-EC"/>
</dbReference>
<protein>
    <recommendedName>
        <fullName evidence="2">RING-type E3 ubiquitin transferase</fullName>
        <ecNumber evidence="2">2.3.2.27</ecNumber>
    </recommendedName>
</protein>
<reference evidence="7 8" key="2">
    <citation type="submission" date="2018-11" db="EMBL/GenBank/DDBJ databases">
        <authorList>
            <consortium name="Pathogen Informatics"/>
        </authorList>
    </citation>
    <scope>NUCLEOTIDE SEQUENCE [LARGE SCALE GENOMIC DNA]</scope>
</reference>
<evidence type="ECO:0000256" key="2">
    <source>
        <dbReference type="ARBA" id="ARBA00012483"/>
    </source>
</evidence>
<organism evidence="9">
    <name type="scientific">Thelazia callipaeda</name>
    <name type="common">Oriental eyeworm</name>
    <name type="synonym">Parasitic nematode</name>
    <dbReference type="NCBI Taxonomy" id="103827"/>
    <lineage>
        <taxon>Eukaryota</taxon>
        <taxon>Metazoa</taxon>
        <taxon>Ecdysozoa</taxon>
        <taxon>Nematoda</taxon>
        <taxon>Chromadorea</taxon>
        <taxon>Rhabditida</taxon>
        <taxon>Spirurina</taxon>
        <taxon>Spiruromorpha</taxon>
        <taxon>Thelazioidea</taxon>
        <taxon>Thelaziidae</taxon>
        <taxon>Thelazia</taxon>
    </lineage>
</organism>
<dbReference type="WBParaSite" id="TCLT_0000266701-mRNA-1">
    <property type="protein sequence ID" value="TCLT_0000266701-mRNA-1"/>
    <property type="gene ID" value="TCLT_0000266701"/>
</dbReference>
<dbReference type="PANTHER" id="PTHR46077:SF1">
    <property type="entry name" value="TOP1 BINDING ARGININE_SERINE RICH PROTEIN, E3 UBIQUITIN LIGASE"/>
    <property type="match status" value="1"/>
</dbReference>
<dbReference type="GO" id="GO:0006513">
    <property type="term" value="P:protein monoubiquitination"/>
    <property type="evidence" value="ECO:0007669"/>
    <property type="project" value="TreeGrafter"/>
</dbReference>
<keyword evidence="3" id="KW-0808">Transferase</keyword>
<keyword evidence="8" id="KW-1185">Reference proteome</keyword>
<keyword evidence="5" id="KW-0804">Transcription</keyword>
<dbReference type="EMBL" id="UYYF01000618">
    <property type="protein sequence ID" value="VDM98753.1"/>
    <property type="molecule type" value="Genomic_DNA"/>
</dbReference>
<evidence type="ECO:0000313" key="9">
    <source>
        <dbReference type="WBParaSite" id="TCLT_0000266701-mRNA-1"/>
    </source>
</evidence>
<comment type="catalytic activity">
    <reaction evidence="1">
        <text>S-ubiquitinyl-[E2 ubiquitin-conjugating enzyme]-L-cysteine + [acceptor protein]-L-lysine = [E2 ubiquitin-conjugating enzyme]-L-cysteine + N(6)-ubiquitinyl-[acceptor protein]-L-lysine.</text>
        <dbReference type="EC" id="2.3.2.27"/>
    </reaction>
</comment>
<sequence>MEGYHSGFVNPSDSRSEQEETNSNGQVVSPEENTAEKCSICLGSPTNDETSLDGCVHKCIVEWIKLRPICPMCKRIVRKIIHVKRDSDDQEITEEVTIETVRQWALRDRIEINSAQPLIRERTQLVRRIRHLLRIVRLHDNVFSERGRREMSGTIHRRNEYLQLIGRYQILLDNWERPRVQIVSDPAFRMLVYDLRLRRTALVTLGNQRMPRTSISPQFFRDHERYQRSRISEFVRREISAVVPVSRDAFIYI</sequence>
<dbReference type="EC" id="2.3.2.27" evidence="2"/>
<evidence type="ECO:0000256" key="3">
    <source>
        <dbReference type="ARBA" id="ARBA00022679"/>
    </source>
</evidence>
<dbReference type="Gene3D" id="3.30.40.10">
    <property type="entry name" value="Zinc/RING finger domain, C3HC4 (zinc finger)"/>
    <property type="match status" value="1"/>
</dbReference>
<evidence type="ECO:0000256" key="6">
    <source>
        <dbReference type="SAM" id="MobiDB-lite"/>
    </source>
</evidence>
<dbReference type="InterPro" id="IPR013083">
    <property type="entry name" value="Znf_RING/FYVE/PHD"/>
</dbReference>
<evidence type="ECO:0000256" key="1">
    <source>
        <dbReference type="ARBA" id="ARBA00000900"/>
    </source>
</evidence>
<dbReference type="OMA" id="FRDHERY"/>
<name>A0A0N5CR17_THECL</name>
<dbReference type="SUPFAM" id="SSF57850">
    <property type="entry name" value="RING/U-box"/>
    <property type="match status" value="1"/>
</dbReference>
<evidence type="ECO:0000256" key="5">
    <source>
        <dbReference type="ARBA" id="ARBA00023163"/>
    </source>
</evidence>
<keyword evidence="4" id="KW-0805">Transcription regulation</keyword>
<dbReference type="PANTHER" id="PTHR46077">
    <property type="entry name" value="E3 UBIQUITIN-PROTEIN LIGASE TOPORS"/>
    <property type="match status" value="1"/>
</dbReference>
<dbReference type="AlphaFoldDB" id="A0A0N5CR17"/>
<dbReference type="STRING" id="103827.A0A0N5CR17"/>
<evidence type="ECO:0000313" key="7">
    <source>
        <dbReference type="EMBL" id="VDM98753.1"/>
    </source>
</evidence>
<dbReference type="Proteomes" id="UP000276776">
    <property type="component" value="Unassembled WGS sequence"/>
</dbReference>
<dbReference type="GO" id="GO:0000209">
    <property type="term" value="P:protein polyubiquitination"/>
    <property type="evidence" value="ECO:0007669"/>
    <property type="project" value="TreeGrafter"/>
</dbReference>
<feature type="region of interest" description="Disordered" evidence="6">
    <location>
        <begin position="1"/>
        <end position="31"/>
    </location>
</feature>
<gene>
    <name evidence="7" type="ORF">TCLT_LOCUS2668</name>
</gene>
<evidence type="ECO:0000256" key="4">
    <source>
        <dbReference type="ARBA" id="ARBA00023015"/>
    </source>
</evidence>
<reference evidence="9" key="1">
    <citation type="submission" date="2017-02" db="UniProtKB">
        <authorList>
            <consortium name="WormBaseParasite"/>
        </authorList>
    </citation>
    <scope>IDENTIFICATION</scope>
</reference>
<dbReference type="OrthoDB" id="5878012at2759"/>
<accession>A0A0N5CR17</accession>
<evidence type="ECO:0000313" key="8">
    <source>
        <dbReference type="Proteomes" id="UP000276776"/>
    </source>
</evidence>
<proteinExistence type="predicted"/>